<dbReference type="AlphaFoldDB" id="E4Z748"/>
<evidence type="ECO:0000313" key="1">
    <source>
        <dbReference type="EMBL" id="CBY43526.1"/>
    </source>
</evidence>
<proteinExistence type="predicted"/>
<feature type="non-terminal residue" evidence="1">
    <location>
        <position position="1"/>
    </location>
</feature>
<reference evidence="1" key="1">
    <citation type="journal article" date="2010" name="Science">
        <title>Plasticity of animal genome architecture unmasked by rapid evolution of a pelagic tunicate.</title>
        <authorList>
            <person name="Denoeud F."/>
            <person name="Henriet S."/>
            <person name="Mungpakdee S."/>
            <person name="Aury J.M."/>
            <person name="Da Silva C."/>
            <person name="Brinkmann H."/>
            <person name="Mikhaleva J."/>
            <person name="Olsen L.C."/>
            <person name="Jubin C."/>
            <person name="Canestro C."/>
            <person name="Bouquet J.M."/>
            <person name="Danks G."/>
            <person name="Poulain J."/>
            <person name="Campsteijn C."/>
            <person name="Adamski M."/>
            <person name="Cross I."/>
            <person name="Yadetie F."/>
            <person name="Muffato M."/>
            <person name="Louis A."/>
            <person name="Butcher S."/>
            <person name="Tsagkogeorga G."/>
            <person name="Konrad A."/>
            <person name="Singh S."/>
            <person name="Jensen M.F."/>
            <person name="Cong E.H."/>
            <person name="Eikeseth-Otteraa H."/>
            <person name="Noel B."/>
            <person name="Anthouard V."/>
            <person name="Porcel B.M."/>
            <person name="Kachouri-Lafond R."/>
            <person name="Nishino A."/>
            <person name="Ugolini M."/>
            <person name="Chourrout P."/>
            <person name="Nishida H."/>
            <person name="Aasland R."/>
            <person name="Huzurbazar S."/>
            <person name="Westhof E."/>
            <person name="Delsuc F."/>
            <person name="Lehrach H."/>
            <person name="Reinhardt R."/>
            <person name="Weissenbach J."/>
            <person name="Roy S.W."/>
            <person name="Artiguenave F."/>
            <person name="Postlethwait J.H."/>
            <person name="Manak J.R."/>
            <person name="Thompson E.M."/>
            <person name="Jaillon O."/>
            <person name="Du Pasquier L."/>
            <person name="Boudinot P."/>
            <person name="Liberles D.A."/>
            <person name="Volff J.N."/>
            <person name="Philippe H."/>
            <person name="Lenhard B."/>
            <person name="Roest Crollius H."/>
            <person name="Wincker P."/>
            <person name="Chourrout D."/>
        </authorList>
    </citation>
    <scope>NUCLEOTIDE SEQUENCE [LARGE SCALE GENOMIC DNA]</scope>
</reference>
<name>E4Z748_OIKDI</name>
<dbReference type="Proteomes" id="UP000011014">
    <property type="component" value="Unassembled WGS sequence"/>
</dbReference>
<protein>
    <submittedName>
        <fullName evidence="1">Uncharacterized protein</fullName>
    </submittedName>
</protein>
<sequence length="62" mass="7596">QRITPLIIDNYKEARWVPYHFKISDDFLFPQSLWDFIHHRNRNSSMLIFLRRIGPVIEKNPD</sequence>
<organism evidence="1">
    <name type="scientific">Oikopleura dioica</name>
    <name type="common">Tunicate</name>
    <dbReference type="NCBI Taxonomy" id="34765"/>
    <lineage>
        <taxon>Eukaryota</taxon>
        <taxon>Metazoa</taxon>
        <taxon>Chordata</taxon>
        <taxon>Tunicata</taxon>
        <taxon>Appendicularia</taxon>
        <taxon>Copelata</taxon>
        <taxon>Oikopleuridae</taxon>
        <taxon>Oikopleura</taxon>
    </lineage>
</organism>
<gene>
    <name evidence="1" type="ORF">GSOID_T00028136001</name>
</gene>
<dbReference type="EMBL" id="FN658343">
    <property type="protein sequence ID" value="CBY43526.1"/>
    <property type="molecule type" value="Genomic_DNA"/>
</dbReference>
<accession>E4Z748</accession>